<protein>
    <submittedName>
        <fullName evidence="1">Uncharacterized protein</fullName>
    </submittedName>
</protein>
<reference evidence="2" key="1">
    <citation type="journal article" date="2019" name="Int. J. Syst. Evol. Microbiol.">
        <title>The Global Catalogue of Microorganisms (GCM) 10K type strain sequencing project: providing services to taxonomists for standard genome sequencing and annotation.</title>
        <authorList>
            <consortium name="The Broad Institute Genomics Platform"/>
            <consortium name="The Broad Institute Genome Sequencing Center for Infectious Disease"/>
            <person name="Wu L."/>
            <person name="Ma J."/>
        </authorList>
    </citation>
    <scope>NUCLEOTIDE SEQUENCE [LARGE SCALE GENOMIC DNA]</scope>
    <source>
        <strain evidence="2">JCM 16925</strain>
    </source>
</reference>
<proteinExistence type="predicted"/>
<sequence length="59" mass="6873">MIWRGVRKPTEGEYVQENDEWADLGEWARLAATLKFINGYAARDVVQLVRLPWAAFHRA</sequence>
<keyword evidence="2" id="KW-1185">Reference proteome</keyword>
<evidence type="ECO:0000313" key="1">
    <source>
        <dbReference type="EMBL" id="GAA4072230.1"/>
    </source>
</evidence>
<organism evidence="1 2">
    <name type="scientific">Streptomyces shaanxiensis</name>
    <dbReference type="NCBI Taxonomy" id="653357"/>
    <lineage>
        <taxon>Bacteria</taxon>
        <taxon>Bacillati</taxon>
        <taxon>Actinomycetota</taxon>
        <taxon>Actinomycetes</taxon>
        <taxon>Kitasatosporales</taxon>
        <taxon>Streptomycetaceae</taxon>
        <taxon>Streptomyces</taxon>
    </lineage>
</organism>
<dbReference type="EMBL" id="BAAAZY010000013">
    <property type="protein sequence ID" value="GAA4072230.1"/>
    <property type="molecule type" value="Genomic_DNA"/>
</dbReference>
<gene>
    <name evidence="1" type="ORF">GCM10022233_56730</name>
</gene>
<comment type="caution">
    <text evidence="1">The sequence shown here is derived from an EMBL/GenBank/DDBJ whole genome shotgun (WGS) entry which is preliminary data.</text>
</comment>
<dbReference type="Proteomes" id="UP001499984">
    <property type="component" value="Unassembled WGS sequence"/>
</dbReference>
<accession>A0ABP7VR56</accession>
<evidence type="ECO:0000313" key="2">
    <source>
        <dbReference type="Proteomes" id="UP001499984"/>
    </source>
</evidence>
<name>A0ABP7VR56_9ACTN</name>